<accession>A0ABN8G8M2</accession>
<dbReference type="Proteomes" id="UP000838324">
    <property type="component" value="Unassembled WGS sequence"/>
</dbReference>
<dbReference type="RefSeq" id="WP_236332619.1">
    <property type="nucleotide sequence ID" value="NZ_CAKMMG010000001.1"/>
</dbReference>
<sequence>MSHTDPEQSEYEKLVPARKLAGTAVTERQTAYIDDQLLPQQKIEAGGPPRRVDLDTLPAPIRYIGYAVMFGIPVLFLVLIIVSFIK</sequence>
<protein>
    <submittedName>
        <fullName evidence="2">Uncharacterized protein</fullName>
    </submittedName>
</protein>
<keyword evidence="1" id="KW-1133">Transmembrane helix</keyword>
<name>A0ABN8G8M2_9BACL</name>
<proteinExistence type="predicted"/>
<keyword evidence="3" id="KW-1185">Reference proteome</keyword>
<organism evidence="2 3">
    <name type="scientific">Paenibacillus auburnensis</name>
    <dbReference type="NCBI Taxonomy" id="2905649"/>
    <lineage>
        <taxon>Bacteria</taxon>
        <taxon>Bacillati</taxon>
        <taxon>Bacillota</taxon>
        <taxon>Bacilli</taxon>
        <taxon>Bacillales</taxon>
        <taxon>Paenibacillaceae</taxon>
        <taxon>Paenibacillus</taxon>
    </lineage>
</organism>
<gene>
    <name evidence="2" type="ORF">PAECIP111892_02142</name>
</gene>
<feature type="transmembrane region" description="Helical" evidence="1">
    <location>
        <begin position="63"/>
        <end position="85"/>
    </location>
</feature>
<comment type="caution">
    <text evidence="2">The sequence shown here is derived from an EMBL/GenBank/DDBJ whole genome shotgun (WGS) entry which is preliminary data.</text>
</comment>
<evidence type="ECO:0000256" key="1">
    <source>
        <dbReference type="SAM" id="Phobius"/>
    </source>
</evidence>
<dbReference type="EMBL" id="CAKMMG010000001">
    <property type="protein sequence ID" value="CAH1195993.1"/>
    <property type="molecule type" value="Genomic_DNA"/>
</dbReference>
<keyword evidence="1" id="KW-0472">Membrane</keyword>
<evidence type="ECO:0000313" key="3">
    <source>
        <dbReference type="Proteomes" id="UP000838324"/>
    </source>
</evidence>
<reference evidence="2" key="1">
    <citation type="submission" date="2022-01" db="EMBL/GenBank/DDBJ databases">
        <authorList>
            <person name="Criscuolo A."/>
        </authorList>
    </citation>
    <scope>NUCLEOTIDE SEQUENCE</scope>
    <source>
        <strain evidence="2">CIP111892</strain>
    </source>
</reference>
<keyword evidence="1" id="KW-0812">Transmembrane</keyword>
<evidence type="ECO:0000313" key="2">
    <source>
        <dbReference type="EMBL" id="CAH1195993.1"/>
    </source>
</evidence>